<dbReference type="EMBL" id="MLAK01000697">
    <property type="protein sequence ID" value="OHT07420.1"/>
    <property type="molecule type" value="Genomic_DNA"/>
</dbReference>
<dbReference type="GO" id="GO:0005886">
    <property type="term" value="C:plasma membrane"/>
    <property type="evidence" value="ECO:0007669"/>
    <property type="project" value="TreeGrafter"/>
</dbReference>
<sequence>MSARKGSKHFIPSSIRSSTNKAIKYLTQQINPKVEPLIFSDWCKKAGKNRNTDAQQLRFCAVTPSAFYICKQAIISFIKISQIFAWVDIKSISINPNSNEVRLSFGTGEISLLFENRYDFTGKLVSYLRPILPDPYFPIDLNLPQSIEIQPTPFKSIHFADIFLSKCKLLNESVDADMILNLKHNIRHRKPIVIDSNLLNEQKTNALCYALTYSPTIKSAKFGGKSFNQLFARVSLIVTLNPGLRDIEIFKHKNTKDFEKFVISLKDSKVETLRFTDVEFTQKISEFLSDNLSESPIKSLYFNGQQFARNCIQCFHEKSIETLQHLSIENESLSTIHTFHIISVCLSSCLTKLVINNSNFDIATFFEAVNSNANDLKLKRIDLSGNRCSANFSGDYSMPSTLCKIKLTQLTWEGNSIVSFLSKQSYLTMVDIDLSRAYLSSSQVNSMSQTLPREPKSTSIRAFKWNSNPIFVKFFNFIMKWKFLTKLVMNDCEYSPKEKNQILPSLSGLISSINIQKLSIRNIQSTLGTKLMLSLKDCLCEHQAIKHLDISNNSIGDDGLSILKEIITVNTRIRSICFDGCKLQMYSSLSTFLAYITQIPYIRNVSKPRNDISELVKKFGQPASKEIKKNWVKLKEKHHRNHHHHKHHRSENSSSDFTSSTYTDTTSITTTSTLISSLNIITDQNIENEKELTALDEVEWEMMIDLFDGGVNKEWEKLRKQYSYVNITGIKALEPIEKECPIFDFVM</sequence>
<dbReference type="AlphaFoldDB" id="A0A1J4KCK2"/>
<evidence type="ECO:0008006" key="4">
    <source>
        <dbReference type="Google" id="ProtNLM"/>
    </source>
</evidence>
<dbReference type="GO" id="GO:0016477">
    <property type="term" value="P:cell migration"/>
    <property type="evidence" value="ECO:0007669"/>
    <property type="project" value="TreeGrafter"/>
</dbReference>
<dbReference type="RefSeq" id="XP_068360556.1">
    <property type="nucleotide sequence ID" value="XM_068503716.1"/>
</dbReference>
<dbReference type="GeneID" id="94838420"/>
<evidence type="ECO:0000256" key="1">
    <source>
        <dbReference type="SAM" id="MobiDB-lite"/>
    </source>
</evidence>
<evidence type="ECO:0000313" key="3">
    <source>
        <dbReference type="Proteomes" id="UP000179807"/>
    </source>
</evidence>
<feature type="region of interest" description="Disordered" evidence="1">
    <location>
        <begin position="636"/>
        <end position="662"/>
    </location>
</feature>
<dbReference type="VEuPathDB" id="TrichDB:TRFO_24372"/>
<dbReference type="GO" id="GO:0030027">
    <property type="term" value="C:lamellipodium"/>
    <property type="evidence" value="ECO:0007669"/>
    <property type="project" value="TreeGrafter"/>
</dbReference>
<comment type="caution">
    <text evidence="2">The sequence shown here is derived from an EMBL/GenBank/DDBJ whole genome shotgun (WGS) entry which is preliminary data.</text>
</comment>
<dbReference type="Proteomes" id="UP000179807">
    <property type="component" value="Unassembled WGS sequence"/>
</dbReference>
<evidence type="ECO:0000313" key="2">
    <source>
        <dbReference type="EMBL" id="OHT07420.1"/>
    </source>
</evidence>
<reference evidence="2" key="1">
    <citation type="submission" date="2016-10" db="EMBL/GenBank/DDBJ databases">
        <authorList>
            <person name="Benchimol M."/>
            <person name="Almeida L.G."/>
            <person name="Vasconcelos A.T."/>
            <person name="Perreira-Neves A."/>
            <person name="Rosa I.A."/>
            <person name="Tasca T."/>
            <person name="Bogo M.R."/>
            <person name="de Souza W."/>
        </authorList>
    </citation>
    <scope>NUCLEOTIDE SEQUENCE [LARGE SCALE GENOMIC DNA]</scope>
    <source>
        <strain evidence="2">K</strain>
    </source>
</reference>
<organism evidence="2 3">
    <name type="scientific">Tritrichomonas foetus</name>
    <dbReference type="NCBI Taxonomy" id="1144522"/>
    <lineage>
        <taxon>Eukaryota</taxon>
        <taxon>Metamonada</taxon>
        <taxon>Parabasalia</taxon>
        <taxon>Tritrichomonadida</taxon>
        <taxon>Tritrichomonadidae</taxon>
        <taxon>Tritrichomonas</taxon>
    </lineage>
</organism>
<dbReference type="Gene3D" id="3.80.10.10">
    <property type="entry name" value="Ribonuclease Inhibitor"/>
    <property type="match status" value="1"/>
</dbReference>
<feature type="compositionally biased region" description="Basic residues" evidence="1">
    <location>
        <begin position="636"/>
        <end position="649"/>
    </location>
</feature>
<dbReference type="InterPro" id="IPR051279">
    <property type="entry name" value="PP1-Reg/Actin-Interact_Protein"/>
</dbReference>
<feature type="compositionally biased region" description="Low complexity" evidence="1">
    <location>
        <begin position="652"/>
        <end position="662"/>
    </location>
</feature>
<dbReference type="PANTHER" id="PTHR24112">
    <property type="entry name" value="LEUCINE-RICH REPEAT, ISOFORM F-RELATED"/>
    <property type="match status" value="1"/>
</dbReference>
<protein>
    <recommendedName>
        <fullName evidence="4">Leucine Rich Repeat family protein</fullName>
    </recommendedName>
</protein>
<dbReference type="PANTHER" id="PTHR24112:SF64">
    <property type="entry name" value="CHROMOSOME UNDETERMINED SCAFFOLD_46, WHOLE GENOME SHOTGUN SEQUENCE"/>
    <property type="match status" value="1"/>
</dbReference>
<keyword evidence="3" id="KW-1185">Reference proteome</keyword>
<dbReference type="GO" id="GO:0034315">
    <property type="term" value="P:regulation of Arp2/3 complex-mediated actin nucleation"/>
    <property type="evidence" value="ECO:0007669"/>
    <property type="project" value="TreeGrafter"/>
</dbReference>
<gene>
    <name evidence="2" type="ORF">TRFO_24372</name>
</gene>
<proteinExistence type="predicted"/>
<dbReference type="SUPFAM" id="SSF52047">
    <property type="entry name" value="RNI-like"/>
    <property type="match status" value="1"/>
</dbReference>
<dbReference type="InterPro" id="IPR032675">
    <property type="entry name" value="LRR_dom_sf"/>
</dbReference>
<accession>A0A1J4KCK2</accession>
<name>A0A1J4KCK2_9EUKA</name>
<dbReference type="OrthoDB" id="184583at2759"/>